<keyword evidence="3" id="KW-1185">Reference proteome</keyword>
<reference evidence="2 3" key="1">
    <citation type="submission" date="2019-03" db="EMBL/GenBank/DDBJ databases">
        <title>Three New Species of Nocardioides, Nocardioides euryhalodurans sp. nov., Nocardioides seonyuensis sp. nov. and Nocardioides eburneoflavus sp. nov., Iolated from Soil.</title>
        <authorList>
            <person name="Roh S.G."/>
            <person name="Lee C."/>
            <person name="Kim M.-K."/>
            <person name="Kim S.B."/>
        </authorList>
    </citation>
    <scope>NUCLEOTIDE SEQUENCE [LARGE SCALE GENOMIC DNA]</scope>
    <source>
        <strain evidence="2 3">MMS17-SY117</strain>
    </source>
</reference>
<dbReference type="EMBL" id="CP038267">
    <property type="protein sequence ID" value="QBR94216.1"/>
    <property type="molecule type" value="Genomic_DNA"/>
</dbReference>
<dbReference type="InterPro" id="IPR000182">
    <property type="entry name" value="GNAT_dom"/>
</dbReference>
<dbReference type="AlphaFoldDB" id="A0A4P7GPP1"/>
<sequence>MGDGAESFRVASPEEAHALMELERDANLVALAHVFPAAEHPYPEAEVEARWDATLAEDGVTVEVVPGTEGLLALVAYDDHRLRHLAVHPSAWGRGLARSAVERAVTRMAPGPRLWCLDANHRARGLYEHLGWRPTGGSRRAEWPPHPVESEYALARPADGQVAAGP</sequence>
<accession>A0A4P7GPP1</accession>
<organism evidence="2 3">
    <name type="scientific">Nocardioides euryhalodurans</name>
    <dbReference type="NCBI Taxonomy" id="2518370"/>
    <lineage>
        <taxon>Bacteria</taxon>
        <taxon>Bacillati</taxon>
        <taxon>Actinomycetota</taxon>
        <taxon>Actinomycetes</taxon>
        <taxon>Propionibacteriales</taxon>
        <taxon>Nocardioidaceae</taxon>
        <taxon>Nocardioides</taxon>
    </lineage>
</organism>
<dbReference type="Pfam" id="PF13508">
    <property type="entry name" value="Acetyltransf_7"/>
    <property type="match status" value="1"/>
</dbReference>
<evidence type="ECO:0000313" key="3">
    <source>
        <dbReference type="Proteomes" id="UP000294894"/>
    </source>
</evidence>
<dbReference type="GO" id="GO:0016747">
    <property type="term" value="F:acyltransferase activity, transferring groups other than amino-acyl groups"/>
    <property type="evidence" value="ECO:0007669"/>
    <property type="project" value="InterPro"/>
</dbReference>
<dbReference type="PROSITE" id="PS51186">
    <property type="entry name" value="GNAT"/>
    <property type="match status" value="1"/>
</dbReference>
<dbReference type="Proteomes" id="UP000294894">
    <property type="component" value="Chromosome"/>
</dbReference>
<name>A0A4P7GPP1_9ACTN</name>
<dbReference type="RefSeq" id="WP_135080400.1">
    <property type="nucleotide sequence ID" value="NZ_CP038267.1"/>
</dbReference>
<evidence type="ECO:0000313" key="2">
    <source>
        <dbReference type="EMBL" id="QBR94216.1"/>
    </source>
</evidence>
<dbReference type="SUPFAM" id="SSF55729">
    <property type="entry name" value="Acyl-CoA N-acyltransferases (Nat)"/>
    <property type="match status" value="1"/>
</dbReference>
<keyword evidence="2" id="KW-0808">Transferase</keyword>
<proteinExistence type="predicted"/>
<dbReference type="Gene3D" id="3.40.630.30">
    <property type="match status" value="1"/>
</dbReference>
<gene>
    <name evidence="2" type="ORF">EXE57_19425</name>
</gene>
<dbReference type="OrthoDB" id="9799092at2"/>
<protein>
    <submittedName>
        <fullName evidence="2">GNAT family N-acetyltransferase</fullName>
    </submittedName>
</protein>
<dbReference type="KEGG" id="noy:EXE57_19425"/>
<dbReference type="InterPro" id="IPR016181">
    <property type="entry name" value="Acyl_CoA_acyltransferase"/>
</dbReference>
<evidence type="ECO:0000259" key="1">
    <source>
        <dbReference type="PROSITE" id="PS51186"/>
    </source>
</evidence>
<feature type="domain" description="N-acetyltransferase" evidence="1">
    <location>
        <begin position="6"/>
        <end position="159"/>
    </location>
</feature>